<comment type="caution">
    <text evidence="2">The sequence shown here is derived from an EMBL/GenBank/DDBJ whole genome shotgun (WGS) entry which is preliminary data.</text>
</comment>
<keyword evidence="3" id="KW-1185">Reference proteome</keyword>
<reference evidence="2 3" key="1">
    <citation type="submission" date="2023-07" db="EMBL/GenBank/DDBJ databases">
        <title>Sequencing the genomes of 1000 actinobacteria strains.</title>
        <authorList>
            <person name="Klenk H.-P."/>
        </authorList>
    </citation>
    <scope>NUCLEOTIDE SEQUENCE [LARGE SCALE GENOMIC DNA]</scope>
    <source>
        <strain evidence="2 3">DSM 46740</strain>
    </source>
</reference>
<protein>
    <submittedName>
        <fullName evidence="2">Uncharacterized protein</fullName>
    </submittedName>
</protein>
<dbReference type="EMBL" id="JAUSQU010000001">
    <property type="protein sequence ID" value="MDP9841021.1"/>
    <property type="molecule type" value="Genomic_DNA"/>
</dbReference>
<organism evidence="2 3">
    <name type="scientific">Streptosporangium lutulentum</name>
    <dbReference type="NCBI Taxonomy" id="1461250"/>
    <lineage>
        <taxon>Bacteria</taxon>
        <taxon>Bacillati</taxon>
        <taxon>Actinomycetota</taxon>
        <taxon>Actinomycetes</taxon>
        <taxon>Streptosporangiales</taxon>
        <taxon>Streptosporangiaceae</taxon>
        <taxon>Streptosporangium</taxon>
    </lineage>
</organism>
<name>A0ABT9Q2S0_9ACTN</name>
<gene>
    <name evidence="2" type="ORF">J2853_000232</name>
</gene>
<evidence type="ECO:0000313" key="3">
    <source>
        <dbReference type="Proteomes" id="UP001225356"/>
    </source>
</evidence>
<proteinExistence type="predicted"/>
<sequence length="38" mass="3841">MPVGPKPDNGHPGSGPAANSEQAAEGFGTHPATWTRGR</sequence>
<evidence type="ECO:0000313" key="2">
    <source>
        <dbReference type="EMBL" id="MDP9841021.1"/>
    </source>
</evidence>
<dbReference type="Proteomes" id="UP001225356">
    <property type="component" value="Unassembled WGS sequence"/>
</dbReference>
<feature type="region of interest" description="Disordered" evidence="1">
    <location>
        <begin position="1"/>
        <end position="38"/>
    </location>
</feature>
<evidence type="ECO:0000256" key="1">
    <source>
        <dbReference type="SAM" id="MobiDB-lite"/>
    </source>
</evidence>
<accession>A0ABT9Q2S0</accession>